<name>A0ABS8XY84_9BURK</name>
<dbReference type="Pfam" id="PF14508">
    <property type="entry name" value="GH97_N"/>
    <property type="match status" value="1"/>
</dbReference>
<dbReference type="GO" id="GO:0016787">
    <property type="term" value="F:hydrolase activity"/>
    <property type="evidence" value="ECO:0007669"/>
    <property type="project" value="UniProtKB-KW"/>
</dbReference>
<dbReference type="InterPro" id="IPR014718">
    <property type="entry name" value="GH-type_carb-bd"/>
</dbReference>
<dbReference type="Proteomes" id="UP001200741">
    <property type="component" value="Unassembled WGS sequence"/>
</dbReference>
<sequence>MKTSTPIRLAAAALMLAANCSQADTLLASPDGQIALHIADDGASYRITRHGEAVIASSPLGLELDGQSALGPLTLASREDVQQDRTIPLIATKAAQARDHYRGTTLTFQEAGTGRRFIIDARAYDEGVAFRYRLEGAGPVRLRNERTAFVPAGDPACLVTPVDGGHEAQFERRRVSELPADAAFDVPVVCGTPSGRTHYAITQAHLQGYTGASLRREGAALRLHLSGVPGRTGPALVSASGLTTAWRVVMMA</sequence>
<keyword evidence="1" id="KW-0732">Signal</keyword>
<evidence type="ECO:0000313" key="4">
    <source>
        <dbReference type="Proteomes" id="UP001200741"/>
    </source>
</evidence>
<evidence type="ECO:0000259" key="2">
    <source>
        <dbReference type="Pfam" id="PF14508"/>
    </source>
</evidence>
<dbReference type="RefSeq" id="WP_233371200.1">
    <property type="nucleotide sequence ID" value="NZ_JAJTWU010000002.1"/>
</dbReference>
<feature type="non-terminal residue" evidence="3">
    <location>
        <position position="252"/>
    </location>
</feature>
<feature type="chain" id="PRO_5045365653" evidence="1">
    <location>
        <begin position="24"/>
        <end position="252"/>
    </location>
</feature>
<dbReference type="Gene3D" id="2.70.98.10">
    <property type="match status" value="1"/>
</dbReference>
<dbReference type="EMBL" id="JAJTWU010000002">
    <property type="protein sequence ID" value="MCE4554295.1"/>
    <property type="molecule type" value="Genomic_DNA"/>
</dbReference>
<keyword evidence="4" id="KW-1185">Reference proteome</keyword>
<organism evidence="3 4">
    <name type="scientific">Pelomonas cellulosilytica</name>
    <dbReference type="NCBI Taxonomy" id="2906762"/>
    <lineage>
        <taxon>Bacteria</taxon>
        <taxon>Pseudomonadati</taxon>
        <taxon>Pseudomonadota</taxon>
        <taxon>Betaproteobacteria</taxon>
        <taxon>Burkholderiales</taxon>
        <taxon>Sphaerotilaceae</taxon>
        <taxon>Roseateles</taxon>
    </lineage>
</organism>
<gene>
    <name evidence="3" type="ORF">LXT13_07530</name>
</gene>
<feature type="signal peptide" evidence="1">
    <location>
        <begin position="1"/>
        <end position="23"/>
    </location>
</feature>
<comment type="caution">
    <text evidence="3">The sequence shown here is derived from an EMBL/GenBank/DDBJ whole genome shotgun (WGS) entry which is preliminary data.</text>
</comment>
<protein>
    <submittedName>
        <fullName evidence="3">Glycoside hydrolase family 97 N-terminal domain-containing protein</fullName>
    </submittedName>
</protein>
<dbReference type="InterPro" id="IPR052720">
    <property type="entry name" value="Glycosyl_hydrolase_97"/>
</dbReference>
<dbReference type="InterPro" id="IPR029486">
    <property type="entry name" value="GH97_N"/>
</dbReference>
<reference evidence="3 4" key="1">
    <citation type="submission" date="2021-12" db="EMBL/GenBank/DDBJ databases">
        <title>Genome seq of P8.</title>
        <authorList>
            <person name="Seo T."/>
        </authorList>
    </citation>
    <scope>NUCLEOTIDE SEQUENCE [LARGE SCALE GENOMIC DNA]</scope>
    <source>
        <strain evidence="3 4">P8</strain>
    </source>
</reference>
<feature type="domain" description="Glycosyl-hydrolase 97 N-terminal" evidence="2">
    <location>
        <begin position="27"/>
        <end position="252"/>
    </location>
</feature>
<evidence type="ECO:0000313" key="3">
    <source>
        <dbReference type="EMBL" id="MCE4554295.1"/>
    </source>
</evidence>
<keyword evidence="3" id="KW-0378">Hydrolase</keyword>
<accession>A0ABS8XY84</accession>
<proteinExistence type="predicted"/>
<evidence type="ECO:0000256" key="1">
    <source>
        <dbReference type="SAM" id="SignalP"/>
    </source>
</evidence>
<dbReference type="PANTHER" id="PTHR35803">
    <property type="entry name" value="GLUCAN 1,4-ALPHA-GLUCOSIDASE SUSB-RELATED"/>
    <property type="match status" value="1"/>
</dbReference>